<proteinExistence type="predicted"/>
<evidence type="ECO:0000256" key="1">
    <source>
        <dbReference type="SAM" id="Phobius"/>
    </source>
</evidence>
<dbReference type="AlphaFoldDB" id="A0A427TX79"/>
<dbReference type="InterPro" id="IPR025324">
    <property type="entry name" value="DUF4230"/>
</dbReference>
<evidence type="ECO:0000313" key="3">
    <source>
        <dbReference type="Proteomes" id="UP000279911"/>
    </source>
</evidence>
<reference evidence="3" key="1">
    <citation type="submission" date="2018-12" db="EMBL/GenBank/DDBJ databases">
        <title>Bacillus chawlae sp. nov., Bacillus glennii sp. nov., and Bacillus saganii sp. nov. Isolated from the Vehicle Assembly Building at Kennedy Space Center where the Viking Spacecraft were Assembled.</title>
        <authorList>
            <person name="Seuylemezian A."/>
            <person name="Vaishampayan P."/>
        </authorList>
    </citation>
    <scope>NUCLEOTIDE SEQUENCE [LARGE SCALE GENOMIC DNA]</scope>
    <source>
        <strain evidence="3">DSM 13966</strain>
    </source>
</reference>
<gene>
    <name evidence="2" type="ORF">EJA10_02900</name>
</gene>
<protein>
    <submittedName>
        <fullName evidence="2">DUF4230 domain-containing protein</fullName>
    </submittedName>
</protein>
<comment type="caution">
    <text evidence="2">The sequence shown here is derived from an EMBL/GenBank/DDBJ whole genome shotgun (WGS) entry which is preliminary data.</text>
</comment>
<name>A0A427TX79_9BACI</name>
<keyword evidence="1" id="KW-1133">Transmembrane helix</keyword>
<dbReference type="EMBL" id="RSFW01000003">
    <property type="protein sequence ID" value="RSD29071.1"/>
    <property type="molecule type" value="Genomic_DNA"/>
</dbReference>
<keyword evidence="1" id="KW-0812">Transmembrane</keyword>
<dbReference type="Pfam" id="PF14014">
    <property type="entry name" value="DUF4230"/>
    <property type="match status" value="1"/>
</dbReference>
<dbReference type="RefSeq" id="WP_125478504.1">
    <property type="nucleotide sequence ID" value="NZ_RSFW01000003.1"/>
</dbReference>
<dbReference type="OrthoDB" id="152992at2"/>
<feature type="transmembrane region" description="Helical" evidence="1">
    <location>
        <begin position="43"/>
        <end position="61"/>
    </location>
</feature>
<dbReference type="Proteomes" id="UP000279911">
    <property type="component" value="Unassembled WGS sequence"/>
</dbReference>
<organism evidence="2 3">
    <name type="scientific">Mesobacillus subterraneus</name>
    <dbReference type="NCBI Taxonomy" id="285983"/>
    <lineage>
        <taxon>Bacteria</taxon>
        <taxon>Bacillati</taxon>
        <taxon>Bacillota</taxon>
        <taxon>Bacilli</taxon>
        <taxon>Bacillales</taxon>
        <taxon>Bacillaceae</taxon>
        <taxon>Mesobacillus</taxon>
    </lineage>
</organism>
<evidence type="ECO:0000313" key="2">
    <source>
        <dbReference type="EMBL" id="RSD29071.1"/>
    </source>
</evidence>
<sequence length="233" mass="25633">MDKQDQMISKLEEVLNEIRAGKKESAASGVFSRSAVKRPIRSILLIFLVLVAASGAGIWYSNDSKGKAETSVFIEQVHGLASLATAEAHVKVVIEQEDYKLFGEEIRFNLPGTKRELLMIVPATVVAGVDLKSIDQEDMKVDDERKIVELTLPDAVLLQEPSIIMDQVQTFSDEGLLRGKVSWDEGFNLAAAAQEQIRQEADAAGILEKAAENAETTLKEFFGHLGYTVVTKR</sequence>
<accession>A0A427TX79</accession>
<keyword evidence="1" id="KW-0472">Membrane</keyword>